<evidence type="ECO:0000256" key="1">
    <source>
        <dbReference type="SAM" id="SignalP"/>
    </source>
</evidence>
<organism evidence="2 3">
    <name type="scientific">Paramecium pentaurelia</name>
    <dbReference type="NCBI Taxonomy" id="43138"/>
    <lineage>
        <taxon>Eukaryota</taxon>
        <taxon>Sar</taxon>
        <taxon>Alveolata</taxon>
        <taxon>Ciliophora</taxon>
        <taxon>Intramacronucleata</taxon>
        <taxon>Oligohymenophorea</taxon>
        <taxon>Peniculida</taxon>
        <taxon>Parameciidae</taxon>
        <taxon>Paramecium</taxon>
    </lineage>
</organism>
<evidence type="ECO:0000313" key="3">
    <source>
        <dbReference type="Proteomes" id="UP000689195"/>
    </source>
</evidence>
<dbReference type="OrthoDB" id="10261062at2759"/>
<dbReference type="Proteomes" id="UP000689195">
    <property type="component" value="Unassembled WGS sequence"/>
</dbReference>
<name>A0A8S1SAV1_9CILI</name>
<evidence type="ECO:0000313" key="2">
    <source>
        <dbReference type="EMBL" id="CAD8136580.1"/>
    </source>
</evidence>
<sequence>MGRSDYCQLIVRILLWMSISIMSKTFQNSTEAGVFGVMSEFDCIDKIHQKQQEQLLDSKLCYKDRDVYKIVKQRGQQKNDIYVKSRLRQMNMIMTHLHRQYAFPLFIMEKDIKRLNGRIFY</sequence>
<comment type="caution">
    <text evidence="2">The sequence shown here is derived from an EMBL/GenBank/DDBJ whole genome shotgun (WGS) entry which is preliminary data.</text>
</comment>
<feature type="chain" id="PRO_5035803887" evidence="1">
    <location>
        <begin position="24"/>
        <end position="121"/>
    </location>
</feature>
<keyword evidence="1" id="KW-0732">Signal</keyword>
<accession>A0A8S1SAV1</accession>
<dbReference type="AlphaFoldDB" id="A0A8S1SAV1"/>
<feature type="signal peptide" evidence="1">
    <location>
        <begin position="1"/>
        <end position="23"/>
    </location>
</feature>
<keyword evidence="3" id="KW-1185">Reference proteome</keyword>
<reference evidence="2" key="1">
    <citation type="submission" date="2021-01" db="EMBL/GenBank/DDBJ databases">
        <authorList>
            <consortium name="Genoscope - CEA"/>
            <person name="William W."/>
        </authorList>
    </citation>
    <scope>NUCLEOTIDE SEQUENCE</scope>
</reference>
<dbReference type="EMBL" id="CAJJDO010000005">
    <property type="protein sequence ID" value="CAD8136580.1"/>
    <property type="molecule type" value="Genomic_DNA"/>
</dbReference>
<gene>
    <name evidence="2" type="ORF">PPENT_87.1.T0050221</name>
</gene>
<protein>
    <submittedName>
        <fullName evidence="2">Uncharacterized protein</fullName>
    </submittedName>
</protein>
<proteinExistence type="predicted"/>